<organism evidence="6 7">
    <name type="scientific">Carpediemonas membranifera</name>
    <dbReference type="NCBI Taxonomy" id="201153"/>
    <lineage>
        <taxon>Eukaryota</taxon>
        <taxon>Metamonada</taxon>
        <taxon>Carpediemonas-like organisms</taxon>
        <taxon>Carpediemonas</taxon>
    </lineage>
</organism>
<name>A0A8J6BUQ7_9EUKA</name>
<evidence type="ECO:0000256" key="3">
    <source>
        <dbReference type="ARBA" id="ARBA00022801"/>
    </source>
</evidence>
<keyword evidence="7" id="KW-1185">Reference proteome</keyword>
<dbReference type="Proteomes" id="UP000717585">
    <property type="component" value="Unassembled WGS sequence"/>
</dbReference>
<dbReference type="Gene3D" id="3.90.1720.10">
    <property type="entry name" value="endopeptidase domain like (from Nostoc punctiforme)"/>
    <property type="match status" value="1"/>
</dbReference>
<proteinExistence type="inferred from homology"/>
<dbReference type="GO" id="GO:0006508">
    <property type="term" value="P:proteolysis"/>
    <property type="evidence" value="ECO:0007669"/>
    <property type="project" value="UniProtKB-KW"/>
</dbReference>
<evidence type="ECO:0000256" key="4">
    <source>
        <dbReference type="ARBA" id="ARBA00022807"/>
    </source>
</evidence>
<dbReference type="InterPro" id="IPR038765">
    <property type="entry name" value="Papain-like_cys_pep_sf"/>
</dbReference>
<evidence type="ECO:0000313" key="7">
    <source>
        <dbReference type="Proteomes" id="UP000717585"/>
    </source>
</evidence>
<dbReference type="PROSITE" id="PS51935">
    <property type="entry name" value="NLPC_P60"/>
    <property type="match status" value="1"/>
</dbReference>
<comment type="similarity">
    <text evidence="1">Belongs to the peptidase C40 family.</text>
</comment>
<sequence length="258" mass="30098">MPQSEQVSLQDAFKKFQAKKKTEFKLRYGENNAEGPIRSEEQKDALRHKFVDQLMKYQGVPYAKRFHGPDSPFYDAPLFLDCCGLVRKAMDDLAEDFGFTIGRWNQAYMFDTLPDAADSHRDLKPGDLIFYEGTYVKENMKRQKHNIVHIEVYLGDPADADSKRCIGSRWHKKTVTVFDSFEFMSTSWRCDRIWFKSIDPWLCGRCVSHCPDHSWAVTDLWSKDTKHLRRSIFMELEGELTMQESMDAEVGGSYEDDE</sequence>
<keyword evidence="3" id="KW-0378">Hydrolase</keyword>
<gene>
    <name evidence="6" type="ORF">J8273_7957</name>
</gene>
<evidence type="ECO:0000256" key="2">
    <source>
        <dbReference type="ARBA" id="ARBA00022670"/>
    </source>
</evidence>
<evidence type="ECO:0000256" key="1">
    <source>
        <dbReference type="ARBA" id="ARBA00007074"/>
    </source>
</evidence>
<dbReference type="AlphaFoldDB" id="A0A8J6BUQ7"/>
<protein>
    <recommendedName>
        <fullName evidence="5">NlpC/P60 domain-containing protein</fullName>
    </recommendedName>
</protein>
<dbReference type="PANTHER" id="PTHR47664">
    <property type="entry name" value="NLPC_P60 DOMAIN-CONTAINING PROTEIN"/>
    <property type="match status" value="1"/>
</dbReference>
<dbReference type="EMBL" id="JAHDYR010000064">
    <property type="protein sequence ID" value="KAG9390606.1"/>
    <property type="molecule type" value="Genomic_DNA"/>
</dbReference>
<keyword evidence="4" id="KW-0788">Thiol protease</keyword>
<dbReference type="InterPro" id="IPR000064">
    <property type="entry name" value="NLP_P60_dom"/>
</dbReference>
<dbReference type="GO" id="GO:0008234">
    <property type="term" value="F:cysteine-type peptidase activity"/>
    <property type="evidence" value="ECO:0007669"/>
    <property type="project" value="UniProtKB-KW"/>
</dbReference>
<accession>A0A8J6BUQ7</accession>
<evidence type="ECO:0000259" key="5">
    <source>
        <dbReference type="PROSITE" id="PS51935"/>
    </source>
</evidence>
<dbReference type="OrthoDB" id="202825at2759"/>
<keyword evidence="2" id="KW-0645">Protease</keyword>
<reference evidence="6" key="1">
    <citation type="submission" date="2021-05" db="EMBL/GenBank/DDBJ databases">
        <title>A free-living protist that lacks canonical eukaryotic 1 DNA replication and segregation systems.</title>
        <authorList>
            <person name="Salas-Leiva D.E."/>
            <person name="Tromer E.C."/>
            <person name="Curtis B.A."/>
            <person name="Jerlstrom-Hultqvist J."/>
            <person name="Kolisko M."/>
            <person name="Yi Z."/>
            <person name="Salas-Leiva J.S."/>
            <person name="Gallot-Lavallee L."/>
            <person name="Kops G.J.P.L."/>
            <person name="Archibald J.M."/>
            <person name="Simpson A.G.B."/>
            <person name="Roger A.J."/>
        </authorList>
    </citation>
    <scope>NUCLEOTIDE SEQUENCE</scope>
    <source>
        <strain evidence="6">BICM</strain>
    </source>
</reference>
<dbReference type="SUPFAM" id="SSF54001">
    <property type="entry name" value="Cysteine proteinases"/>
    <property type="match status" value="1"/>
</dbReference>
<comment type="caution">
    <text evidence="6">The sequence shown here is derived from an EMBL/GenBank/DDBJ whole genome shotgun (WGS) entry which is preliminary data.</text>
</comment>
<feature type="domain" description="NlpC/P60" evidence="5">
    <location>
        <begin position="44"/>
        <end position="199"/>
    </location>
</feature>
<dbReference type="PANTHER" id="PTHR47664:SF1">
    <property type="entry name" value="CHROMOSOME UNDETERMINED SCAFFOLD_14, WHOLE GENOME SHOTGUN SEQUENCE"/>
    <property type="match status" value="1"/>
</dbReference>
<evidence type="ECO:0000313" key="6">
    <source>
        <dbReference type="EMBL" id="KAG9390606.1"/>
    </source>
</evidence>